<gene>
    <name evidence="3" type="ORF">PBY51_021151</name>
</gene>
<name>A0AAN7X8J9_ELEMC</name>
<reference evidence="3 4" key="1">
    <citation type="journal article" date="2023" name="Genes (Basel)">
        <title>Chromosome-Level Genome Assembly and Circadian Gene Repertoire of the Patagonia Blennie Eleginops maclovinus-The Closest Ancestral Proxy of Antarctic Cryonotothenioids.</title>
        <authorList>
            <person name="Cheng C.C."/>
            <person name="Rivera-Colon A.G."/>
            <person name="Minhas B.F."/>
            <person name="Wilson L."/>
            <person name="Rayamajhi N."/>
            <person name="Vargas-Chacoff L."/>
            <person name="Catchen J.M."/>
        </authorList>
    </citation>
    <scope>NUCLEOTIDE SEQUENCE [LARGE SCALE GENOMIC DNA]</scope>
    <source>
        <strain evidence="3">JMC-PN-2008</strain>
    </source>
</reference>
<proteinExistence type="predicted"/>
<organism evidence="3 4">
    <name type="scientific">Eleginops maclovinus</name>
    <name type="common">Patagonian blennie</name>
    <name type="synonym">Eleginus maclovinus</name>
    <dbReference type="NCBI Taxonomy" id="56733"/>
    <lineage>
        <taxon>Eukaryota</taxon>
        <taxon>Metazoa</taxon>
        <taxon>Chordata</taxon>
        <taxon>Craniata</taxon>
        <taxon>Vertebrata</taxon>
        <taxon>Euteleostomi</taxon>
        <taxon>Actinopterygii</taxon>
        <taxon>Neopterygii</taxon>
        <taxon>Teleostei</taxon>
        <taxon>Neoteleostei</taxon>
        <taxon>Acanthomorphata</taxon>
        <taxon>Eupercaria</taxon>
        <taxon>Perciformes</taxon>
        <taxon>Notothenioidei</taxon>
        <taxon>Eleginopidae</taxon>
        <taxon>Eleginops</taxon>
    </lineage>
</organism>
<reference evidence="3 4" key="2">
    <citation type="journal article" date="2023" name="Mol. Biol. Evol.">
        <title>Genomics of Secondarily Temperate Adaptation in the Only Non-Antarctic Icefish.</title>
        <authorList>
            <person name="Rivera-Colon A.G."/>
            <person name="Rayamajhi N."/>
            <person name="Minhas B.F."/>
            <person name="Madrigal G."/>
            <person name="Bilyk K.T."/>
            <person name="Yoon V."/>
            <person name="Hune M."/>
            <person name="Gregory S."/>
            <person name="Cheng C.H.C."/>
            <person name="Catchen J.M."/>
        </authorList>
    </citation>
    <scope>NUCLEOTIDE SEQUENCE [LARGE SCALE GENOMIC DNA]</scope>
    <source>
        <strain evidence="3">JMC-PN-2008</strain>
    </source>
</reference>
<sequence>MKFALVSWSKGKDKDALSVVPVNWIVDFDPKDSNKEYLIECGSGKRPWNGWLVEQAHILQLAEKESTLKTAEQKLLQEGTPKSKKRKRVPNKFFLDTQEETVEQVGKKKNYKVKAARQSELEVLSREEPNLSPVDTSEALEEENRALREENKILWDQLSGGSPAGSKDLETQVKALNKENTRLRNMAVKEIPSLLLAVKTLISNKITSSSLSSYGGESEYEASVALPSPHQPTSPKPTSVRDDDSTRVSSHCWETAKAQPTANGMARTLLLGLFSTDVLLKSNLTGGVNKVDPSAERRQPLDPKKLKALLDAVVQHYPGAKLPDIRTAINKRIYELRHQQKKKSMDS</sequence>
<dbReference type="GO" id="GO:0003677">
    <property type="term" value="F:DNA binding"/>
    <property type="evidence" value="ECO:0007669"/>
    <property type="project" value="InterPro"/>
</dbReference>
<dbReference type="AlphaFoldDB" id="A0AAN7X8J9"/>
<dbReference type="SMART" id="SM01025">
    <property type="entry name" value="BEN"/>
    <property type="match status" value="1"/>
</dbReference>
<accession>A0AAN7X8J9</accession>
<dbReference type="Pfam" id="PF10523">
    <property type="entry name" value="BEN"/>
    <property type="match status" value="1"/>
</dbReference>
<evidence type="ECO:0000259" key="2">
    <source>
        <dbReference type="PROSITE" id="PS51457"/>
    </source>
</evidence>
<evidence type="ECO:0000313" key="3">
    <source>
        <dbReference type="EMBL" id="KAK5859606.1"/>
    </source>
</evidence>
<evidence type="ECO:0000256" key="1">
    <source>
        <dbReference type="SAM" id="MobiDB-lite"/>
    </source>
</evidence>
<feature type="region of interest" description="Disordered" evidence="1">
    <location>
        <begin position="222"/>
        <end position="247"/>
    </location>
</feature>
<dbReference type="PROSITE" id="PS51457">
    <property type="entry name" value="BEN"/>
    <property type="match status" value="1"/>
</dbReference>
<protein>
    <recommendedName>
        <fullName evidence="2">BEN domain-containing protein</fullName>
    </recommendedName>
</protein>
<dbReference type="EMBL" id="JAUZQC010000014">
    <property type="protein sequence ID" value="KAK5859606.1"/>
    <property type="molecule type" value="Genomic_DNA"/>
</dbReference>
<feature type="domain" description="BEN" evidence="2">
    <location>
        <begin position="237"/>
        <end position="340"/>
    </location>
</feature>
<dbReference type="Gene3D" id="1.10.10.2590">
    <property type="entry name" value="BEN domain"/>
    <property type="match status" value="1"/>
</dbReference>
<keyword evidence="4" id="KW-1185">Reference proteome</keyword>
<evidence type="ECO:0000313" key="4">
    <source>
        <dbReference type="Proteomes" id="UP001346869"/>
    </source>
</evidence>
<comment type="caution">
    <text evidence="3">The sequence shown here is derived from an EMBL/GenBank/DDBJ whole genome shotgun (WGS) entry which is preliminary data.</text>
</comment>
<dbReference type="Proteomes" id="UP001346869">
    <property type="component" value="Unassembled WGS sequence"/>
</dbReference>
<dbReference type="InterPro" id="IPR018379">
    <property type="entry name" value="BEN_domain"/>
</dbReference>